<evidence type="ECO:0000313" key="9">
    <source>
        <dbReference type="Proteomes" id="UP000031246"/>
    </source>
</evidence>
<proteinExistence type="inferred from homology"/>
<keyword evidence="5" id="KW-0998">Cell outer membrane</keyword>
<dbReference type="InterPro" id="IPR033985">
    <property type="entry name" value="SusD-like_N"/>
</dbReference>
<protein>
    <recommendedName>
        <fullName evidence="10">Carbohydrate-binding protein SusD</fullName>
    </recommendedName>
</protein>
<dbReference type="Pfam" id="PF14322">
    <property type="entry name" value="SusD-like_3"/>
    <property type="match status" value="1"/>
</dbReference>
<evidence type="ECO:0000256" key="5">
    <source>
        <dbReference type="ARBA" id="ARBA00023237"/>
    </source>
</evidence>
<name>A0A0C1GA75_9SPHI</name>
<keyword evidence="4" id="KW-0472">Membrane</keyword>
<dbReference type="EMBL" id="JSYN01000001">
    <property type="protein sequence ID" value="KIA96989.1"/>
    <property type="molecule type" value="Genomic_DNA"/>
</dbReference>
<dbReference type="GO" id="GO:0009279">
    <property type="term" value="C:cell outer membrane"/>
    <property type="evidence" value="ECO:0007669"/>
    <property type="project" value="UniProtKB-SubCell"/>
</dbReference>
<feature type="domain" description="RagB/SusD" evidence="6">
    <location>
        <begin position="287"/>
        <end position="587"/>
    </location>
</feature>
<comment type="similarity">
    <text evidence="2">Belongs to the SusD family.</text>
</comment>
<keyword evidence="3" id="KW-0732">Signal</keyword>
<dbReference type="PROSITE" id="PS51257">
    <property type="entry name" value="PROKAR_LIPOPROTEIN"/>
    <property type="match status" value="1"/>
</dbReference>
<evidence type="ECO:0000256" key="1">
    <source>
        <dbReference type="ARBA" id="ARBA00004442"/>
    </source>
</evidence>
<feature type="domain" description="SusD-like N-terminal" evidence="7">
    <location>
        <begin position="89"/>
        <end position="208"/>
    </location>
</feature>
<dbReference type="InterPro" id="IPR012944">
    <property type="entry name" value="SusD_RagB_dom"/>
</dbReference>
<evidence type="ECO:0000259" key="7">
    <source>
        <dbReference type="Pfam" id="PF14322"/>
    </source>
</evidence>
<dbReference type="InterPro" id="IPR011990">
    <property type="entry name" value="TPR-like_helical_dom_sf"/>
</dbReference>
<comment type="caution">
    <text evidence="8">The sequence shown here is derived from an EMBL/GenBank/DDBJ whole genome shotgun (WGS) entry which is preliminary data.</text>
</comment>
<dbReference type="Pfam" id="PF07980">
    <property type="entry name" value="SusD_RagB"/>
    <property type="match status" value="1"/>
</dbReference>
<sequence>MRYFVCSLAILLVVASCKKGLDYKNNGAINPENVWSDPTMIKAFLNDIYGASMPGWSFDGNSTDEGYNGAKTLGNYQRGIIAVDQTTSSLNYSVIDKANFFLDQLEAVSTGVLPADLKAQYIAEAKFWRAWSYWNMVNNLGGVPLILHTQNADDVNALFKPRNKTSECIAQIIKDLDDAIAVLPGKYASNVDYGRITKVAAMAVKGKVLMTYASPLFNPANDASRWQTAYDANKAAKDYALSQGHDLFPNYKNIWYTERNQEVIMVRQYVFPGAGVAFNSIRPTPLTKDATGVNQPTLNLLLAYPKKDGSPMQLDKNQMSDPAYNTQFMTDFYTNRDSRFYATIFFGGIPYPTPDEVSPVYVKGNSFWEIWKYDAATDKYSSAMNIVHTGMTGGGQTGFWERKGLDTTLVAALYAQGQTDWPVIRYAEVLMNYGECANELGKSGEALQVLKDIRRRAGITAGAGSNYGITASATSDIRDAYINERQVEFAFENKRFGDLRRWKRYDLLNAQTFKHGLYATLKDGVVISPSETIMNATTRAKLRGVYIDNLDGDPNFKFNLDLNHWFYAIPPAQISQSKNVIVQNKEWGGAFDPLQ</sequence>
<comment type="subcellular location">
    <subcellularLocation>
        <location evidence="1">Cell outer membrane</location>
    </subcellularLocation>
</comment>
<evidence type="ECO:0000259" key="6">
    <source>
        <dbReference type="Pfam" id="PF07980"/>
    </source>
</evidence>
<accession>A0A0C1GA75</accession>
<dbReference type="Proteomes" id="UP000031246">
    <property type="component" value="Unassembled WGS sequence"/>
</dbReference>
<gene>
    <name evidence="8" type="ORF">OC25_00720</name>
</gene>
<dbReference type="Gene3D" id="1.25.40.390">
    <property type="match status" value="1"/>
</dbReference>
<dbReference type="AlphaFoldDB" id="A0A0C1GA75"/>
<evidence type="ECO:0000256" key="2">
    <source>
        <dbReference type="ARBA" id="ARBA00006275"/>
    </source>
</evidence>
<organism evidence="8 9">
    <name type="scientific">Pedobacter kyungheensis</name>
    <dbReference type="NCBI Taxonomy" id="1069985"/>
    <lineage>
        <taxon>Bacteria</taxon>
        <taxon>Pseudomonadati</taxon>
        <taxon>Bacteroidota</taxon>
        <taxon>Sphingobacteriia</taxon>
        <taxon>Sphingobacteriales</taxon>
        <taxon>Sphingobacteriaceae</taxon>
        <taxon>Pedobacter</taxon>
    </lineage>
</organism>
<evidence type="ECO:0000256" key="3">
    <source>
        <dbReference type="ARBA" id="ARBA00022729"/>
    </source>
</evidence>
<evidence type="ECO:0000313" key="8">
    <source>
        <dbReference type="EMBL" id="KIA96989.1"/>
    </source>
</evidence>
<evidence type="ECO:0008006" key="10">
    <source>
        <dbReference type="Google" id="ProtNLM"/>
    </source>
</evidence>
<dbReference type="SUPFAM" id="SSF48452">
    <property type="entry name" value="TPR-like"/>
    <property type="match status" value="1"/>
</dbReference>
<reference evidence="8 9" key="1">
    <citation type="submission" date="2014-10" db="EMBL/GenBank/DDBJ databases">
        <title>Pedobacter Kyungheensis.</title>
        <authorList>
            <person name="Anderson B.M."/>
            <person name="Newman J.D."/>
        </authorList>
    </citation>
    <scope>NUCLEOTIDE SEQUENCE [LARGE SCALE GENOMIC DNA]</scope>
    <source>
        <strain evidence="8 9">KACC 16221</strain>
    </source>
</reference>
<evidence type="ECO:0000256" key="4">
    <source>
        <dbReference type="ARBA" id="ARBA00023136"/>
    </source>
</evidence>
<keyword evidence="9" id="KW-1185">Reference proteome</keyword>